<gene>
    <name evidence="3" type="ORF">KSF_014940</name>
</gene>
<reference evidence="3" key="1">
    <citation type="submission" date="2020-10" db="EMBL/GenBank/DDBJ databases">
        <title>Taxonomic study of unclassified bacteria belonging to the class Ktedonobacteria.</title>
        <authorList>
            <person name="Yabe S."/>
            <person name="Wang C.M."/>
            <person name="Zheng Y."/>
            <person name="Sakai Y."/>
            <person name="Cavaletti L."/>
            <person name="Monciardini P."/>
            <person name="Donadio S."/>
        </authorList>
    </citation>
    <scope>NUCLEOTIDE SEQUENCE</scope>
    <source>
        <strain evidence="3">ID150040</strain>
    </source>
</reference>
<keyword evidence="1" id="KW-1133">Transmembrane helix</keyword>
<evidence type="ECO:0000259" key="2">
    <source>
        <dbReference type="Pfam" id="PF13548"/>
    </source>
</evidence>
<keyword evidence="4" id="KW-1185">Reference proteome</keyword>
<comment type="caution">
    <text evidence="3">The sequence shown here is derived from an EMBL/GenBank/DDBJ whole genome shotgun (WGS) entry which is preliminary data.</text>
</comment>
<dbReference type="EMBL" id="BNJK01000001">
    <property type="protein sequence ID" value="GHO91446.1"/>
    <property type="molecule type" value="Genomic_DNA"/>
</dbReference>
<dbReference type="AlphaFoldDB" id="A0A8J3IKZ0"/>
<evidence type="ECO:0000313" key="4">
    <source>
        <dbReference type="Proteomes" id="UP000597444"/>
    </source>
</evidence>
<name>A0A8J3IKZ0_9CHLR</name>
<proteinExistence type="predicted"/>
<keyword evidence="1" id="KW-0472">Membrane</keyword>
<keyword evidence="1" id="KW-0812">Transmembrane</keyword>
<sequence length="198" mass="21375">MNFGTSYGLAFSSGINAYLPLLSFSIAVRWFHLYHVNPQYAFITQDWFIAGLVLLTIADLVADKIPYFDHIWDIIHTVLRPIAGALVAAASESQVTGAAQVVPLVVGAGLAAMTHTTKAATRVASTATSAGLLNTILSIAEDVVVVLTVLLSLLLPVVMVVVLLIFVVIFLVTVPRIIRRLRRKSSRANQNANVPLSR</sequence>
<accession>A0A8J3IKZ0</accession>
<dbReference type="Pfam" id="PF13548">
    <property type="entry name" value="DUF4126"/>
    <property type="match status" value="1"/>
</dbReference>
<protein>
    <recommendedName>
        <fullName evidence="2">DUF4126 domain-containing protein</fullName>
    </recommendedName>
</protein>
<feature type="domain" description="DUF4126" evidence="2">
    <location>
        <begin position="5"/>
        <end position="175"/>
    </location>
</feature>
<feature type="transmembrane region" description="Helical" evidence="1">
    <location>
        <begin position="143"/>
        <end position="174"/>
    </location>
</feature>
<dbReference type="Proteomes" id="UP000597444">
    <property type="component" value="Unassembled WGS sequence"/>
</dbReference>
<dbReference type="RefSeq" id="WP_220202341.1">
    <property type="nucleotide sequence ID" value="NZ_BNJK01000001.1"/>
</dbReference>
<feature type="transmembrane region" description="Helical" evidence="1">
    <location>
        <begin position="6"/>
        <end position="28"/>
    </location>
</feature>
<evidence type="ECO:0000313" key="3">
    <source>
        <dbReference type="EMBL" id="GHO91446.1"/>
    </source>
</evidence>
<feature type="transmembrane region" description="Helical" evidence="1">
    <location>
        <begin position="40"/>
        <end position="62"/>
    </location>
</feature>
<evidence type="ECO:0000256" key="1">
    <source>
        <dbReference type="SAM" id="Phobius"/>
    </source>
</evidence>
<dbReference type="InterPro" id="IPR025196">
    <property type="entry name" value="DUF4126"/>
</dbReference>
<organism evidence="3 4">
    <name type="scientific">Reticulibacter mediterranei</name>
    <dbReference type="NCBI Taxonomy" id="2778369"/>
    <lineage>
        <taxon>Bacteria</taxon>
        <taxon>Bacillati</taxon>
        <taxon>Chloroflexota</taxon>
        <taxon>Ktedonobacteria</taxon>
        <taxon>Ktedonobacterales</taxon>
        <taxon>Reticulibacteraceae</taxon>
        <taxon>Reticulibacter</taxon>
    </lineage>
</organism>